<dbReference type="Pfam" id="PF01547">
    <property type="entry name" value="SBP_bac_1"/>
    <property type="match status" value="1"/>
</dbReference>
<dbReference type="RefSeq" id="WP_344746753.1">
    <property type="nucleotide sequence ID" value="NZ_BAAAWW010000103.1"/>
</dbReference>
<name>A0ABV5TBV7_9ACTN</name>
<dbReference type="InterPro" id="IPR006059">
    <property type="entry name" value="SBP"/>
</dbReference>
<organism evidence="2 3">
    <name type="scientific">Streptosporangium vulgare</name>
    <dbReference type="NCBI Taxonomy" id="46190"/>
    <lineage>
        <taxon>Bacteria</taxon>
        <taxon>Bacillati</taxon>
        <taxon>Actinomycetota</taxon>
        <taxon>Actinomycetes</taxon>
        <taxon>Streptosporangiales</taxon>
        <taxon>Streptosporangiaceae</taxon>
        <taxon>Streptosporangium</taxon>
    </lineage>
</organism>
<dbReference type="EMBL" id="JBHMBS010000005">
    <property type="protein sequence ID" value="MFB9676574.1"/>
    <property type="molecule type" value="Genomic_DNA"/>
</dbReference>
<dbReference type="Gene3D" id="3.40.190.10">
    <property type="entry name" value="Periplasmic binding protein-like II"/>
    <property type="match status" value="1"/>
</dbReference>
<evidence type="ECO:0000256" key="1">
    <source>
        <dbReference type="SAM" id="SignalP"/>
    </source>
</evidence>
<dbReference type="InterPro" id="IPR050490">
    <property type="entry name" value="Bact_solute-bd_prot1"/>
</dbReference>
<protein>
    <submittedName>
        <fullName evidence="2">ABC transporter substrate-binding protein</fullName>
    </submittedName>
</protein>
<feature type="chain" id="PRO_5045100980" evidence="1">
    <location>
        <begin position="22"/>
        <end position="454"/>
    </location>
</feature>
<dbReference type="PANTHER" id="PTHR43649:SF14">
    <property type="entry name" value="BLR3389 PROTEIN"/>
    <property type="match status" value="1"/>
</dbReference>
<keyword evidence="3" id="KW-1185">Reference proteome</keyword>
<proteinExistence type="predicted"/>
<dbReference type="Proteomes" id="UP001589610">
    <property type="component" value="Unassembled WGS sequence"/>
</dbReference>
<gene>
    <name evidence="2" type="ORF">ACFFRH_13845</name>
</gene>
<comment type="caution">
    <text evidence="2">The sequence shown here is derived from an EMBL/GenBank/DDBJ whole genome shotgun (WGS) entry which is preliminary data.</text>
</comment>
<dbReference type="PANTHER" id="PTHR43649">
    <property type="entry name" value="ARABINOSE-BINDING PROTEIN-RELATED"/>
    <property type="match status" value="1"/>
</dbReference>
<evidence type="ECO:0000313" key="2">
    <source>
        <dbReference type="EMBL" id="MFB9676574.1"/>
    </source>
</evidence>
<evidence type="ECO:0000313" key="3">
    <source>
        <dbReference type="Proteomes" id="UP001589610"/>
    </source>
</evidence>
<dbReference type="SUPFAM" id="SSF53850">
    <property type="entry name" value="Periplasmic binding protein-like II"/>
    <property type="match status" value="1"/>
</dbReference>
<sequence>MRHSTRVTAIAALSAVLLAPAACGVPSQSYPGPQPPPPEVKAADIERALQTKTTLTFWSWVPNLRKTVALFERKYPKIKVNLIDAGRSRVEYTKLRAALKAGTGVPDVAQIEYFALPRFAFSGAVTDLNMYGAEDLARRFSPSAWDQVDLNGSVYAIPQDTGPMTMIYRKDVFDRLGLTPPKTWKEFVTVAEEIRRKDPRVFITNVDPTDSGIADSLIWQAGGRPFGIENATTIRIDLQDKGTRRWARLWTRLSREKLVEPAANWTGPWWKNMASGRYALWITGAWGPGVIEGAIPRTKGVWRAAPLPSWDAGKPVNAENGGSGVSVLATSGHQLAAYGFARWLNSDPEAVRSMNTVSGVFPATTGLLESEEFLDVEIPILGGQRANRLFGEGSERVAKGWQYLPFQLYANSVFAGSVGRSLSHATDLDTGLRAWEQRLAAYARRQGFKVSSGQ</sequence>
<reference evidence="2 3" key="1">
    <citation type="submission" date="2024-09" db="EMBL/GenBank/DDBJ databases">
        <authorList>
            <person name="Sun Q."/>
            <person name="Mori K."/>
        </authorList>
    </citation>
    <scope>NUCLEOTIDE SEQUENCE [LARGE SCALE GENOMIC DNA]</scope>
    <source>
        <strain evidence="2 3">JCM 3028</strain>
    </source>
</reference>
<accession>A0ABV5TBV7</accession>
<dbReference type="CDD" id="cd13585">
    <property type="entry name" value="PBP2_TMBP_like"/>
    <property type="match status" value="1"/>
</dbReference>
<feature type="signal peptide" evidence="1">
    <location>
        <begin position="1"/>
        <end position="21"/>
    </location>
</feature>
<keyword evidence="1" id="KW-0732">Signal</keyword>